<reference evidence="1 2" key="1">
    <citation type="journal article" date="2018" name="Mol. Biol. Evol.">
        <title>Broad Genomic Sampling Reveals a Smut Pathogenic Ancestry of the Fungal Clade Ustilaginomycotina.</title>
        <authorList>
            <person name="Kijpornyongpan T."/>
            <person name="Mondo S.J."/>
            <person name="Barry K."/>
            <person name="Sandor L."/>
            <person name="Lee J."/>
            <person name="Lipzen A."/>
            <person name="Pangilinan J."/>
            <person name="LaButti K."/>
            <person name="Hainaut M."/>
            <person name="Henrissat B."/>
            <person name="Grigoriev I.V."/>
            <person name="Spatafora J.W."/>
            <person name="Aime M.C."/>
        </authorList>
    </citation>
    <scope>NUCLEOTIDE SEQUENCE [LARGE SCALE GENOMIC DNA]</scope>
    <source>
        <strain evidence="1 2">SA 807</strain>
    </source>
</reference>
<organism evidence="1 2">
    <name type="scientific">Violaceomyces palustris</name>
    <dbReference type="NCBI Taxonomy" id="1673888"/>
    <lineage>
        <taxon>Eukaryota</taxon>
        <taxon>Fungi</taxon>
        <taxon>Dikarya</taxon>
        <taxon>Basidiomycota</taxon>
        <taxon>Ustilaginomycotina</taxon>
        <taxon>Ustilaginomycetes</taxon>
        <taxon>Violaceomycetales</taxon>
        <taxon>Violaceomycetaceae</taxon>
        <taxon>Violaceomyces</taxon>
    </lineage>
</organism>
<evidence type="ECO:0000313" key="2">
    <source>
        <dbReference type="Proteomes" id="UP000245626"/>
    </source>
</evidence>
<gene>
    <name evidence="1" type="ORF">IE53DRAFT_222825</name>
</gene>
<proteinExistence type="predicted"/>
<name>A0ACD0P4W9_9BASI</name>
<protein>
    <submittedName>
        <fullName evidence="1">Uncharacterized protein</fullName>
    </submittedName>
</protein>
<evidence type="ECO:0000313" key="1">
    <source>
        <dbReference type="EMBL" id="PWN53052.1"/>
    </source>
</evidence>
<dbReference type="Proteomes" id="UP000245626">
    <property type="component" value="Unassembled WGS sequence"/>
</dbReference>
<keyword evidence="2" id="KW-1185">Reference proteome</keyword>
<sequence length="86" mass="9510">MITIATEDGQTYAVETDANIEIENLKALLEADCGVPPESQDLFYNARPLDDPKRTLASFGVANDDLILLKDRRRLSQSVAHDSDSM</sequence>
<accession>A0ACD0P4W9</accession>
<dbReference type="EMBL" id="KZ819744">
    <property type="protein sequence ID" value="PWN53052.1"/>
    <property type="molecule type" value="Genomic_DNA"/>
</dbReference>